<name>A0A0R1HIP9_9LACO</name>
<sequence>MWMTIRPDFNKNMTSEIFKSYYWYKVELEQVCRNYLLPHFGTKAELTQYIILFLEGEKAENINPTRKIRRQTSTVLTADLITSKTKLLNSGFSLNNEARKFFANYFGVQKFSFRKSMGIKMRKAEKTAYINATVADLIKFFNINLNNSINNNEEKTYQWNNFVKDFFNDSISKEYSSPMKVAAILWKTVRDSNRDKKYSRELVIKNKVLIAEFLK</sequence>
<reference evidence="1 2" key="1">
    <citation type="journal article" date="2015" name="Genome Announc.">
        <title>Expanding the biotechnology potential of lactobacilli through comparative genomics of 213 strains and associated genera.</title>
        <authorList>
            <person name="Sun Z."/>
            <person name="Harris H.M."/>
            <person name="McCann A."/>
            <person name="Guo C."/>
            <person name="Argimon S."/>
            <person name="Zhang W."/>
            <person name="Yang X."/>
            <person name="Jeffery I.B."/>
            <person name="Cooney J.C."/>
            <person name="Kagawa T.F."/>
            <person name="Liu W."/>
            <person name="Song Y."/>
            <person name="Salvetti E."/>
            <person name="Wrobel A."/>
            <person name="Rasinkangas P."/>
            <person name="Parkhill J."/>
            <person name="Rea M.C."/>
            <person name="O'Sullivan O."/>
            <person name="Ritari J."/>
            <person name="Douillard F.P."/>
            <person name="Paul Ross R."/>
            <person name="Yang R."/>
            <person name="Briner A.E."/>
            <person name="Felis G.E."/>
            <person name="de Vos W.M."/>
            <person name="Barrangou R."/>
            <person name="Klaenhammer T.R."/>
            <person name="Caufield P.W."/>
            <person name="Cui Y."/>
            <person name="Zhang H."/>
            <person name="O'Toole P.W."/>
        </authorList>
    </citation>
    <scope>NUCLEOTIDE SEQUENCE [LARGE SCALE GENOMIC DNA]</scope>
    <source>
        <strain evidence="1 2">DSM 15638</strain>
    </source>
</reference>
<accession>A0A0R1HIP9</accession>
<dbReference type="AlphaFoldDB" id="A0A0R1HIP9"/>
<dbReference type="Proteomes" id="UP000051450">
    <property type="component" value="Unassembled WGS sequence"/>
</dbReference>
<dbReference type="Pfam" id="PF18953">
    <property type="entry name" value="SAP_new25"/>
    <property type="match status" value="1"/>
</dbReference>
<dbReference type="PATRIC" id="fig|1423719.4.peg.150"/>
<keyword evidence="2" id="KW-1185">Reference proteome</keyword>
<dbReference type="EMBL" id="AZDI01000001">
    <property type="protein sequence ID" value="KRK46525.1"/>
    <property type="molecule type" value="Genomic_DNA"/>
</dbReference>
<evidence type="ECO:0000313" key="1">
    <source>
        <dbReference type="EMBL" id="KRK46525.1"/>
    </source>
</evidence>
<comment type="caution">
    <text evidence="1">The sequence shown here is derived from an EMBL/GenBank/DDBJ whole genome shotgun (WGS) entry which is preliminary data.</text>
</comment>
<protein>
    <submittedName>
        <fullName evidence="1">Uncharacterized protein</fullName>
    </submittedName>
</protein>
<dbReference type="STRING" id="1423719.FC66_GL000148"/>
<organism evidence="1 2">
    <name type="scientific">Dellaglioa algida DSM 15638</name>
    <dbReference type="NCBI Taxonomy" id="1423719"/>
    <lineage>
        <taxon>Bacteria</taxon>
        <taxon>Bacillati</taxon>
        <taxon>Bacillota</taxon>
        <taxon>Bacilli</taxon>
        <taxon>Lactobacillales</taxon>
        <taxon>Lactobacillaceae</taxon>
        <taxon>Dellaglioa</taxon>
    </lineage>
</organism>
<evidence type="ECO:0000313" key="2">
    <source>
        <dbReference type="Proteomes" id="UP000051450"/>
    </source>
</evidence>
<proteinExistence type="predicted"/>
<gene>
    <name evidence="1" type="ORF">FC66_GL000148</name>
</gene>